<keyword evidence="2" id="KW-1133">Transmembrane helix</keyword>
<gene>
    <name evidence="4" type="ORF">ADEAN_000392400</name>
</gene>
<protein>
    <submittedName>
        <fullName evidence="4">Uncharacterized protein</fullName>
    </submittedName>
</protein>
<feature type="signal peptide" evidence="3">
    <location>
        <begin position="1"/>
        <end position="24"/>
    </location>
</feature>
<proteinExistence type="predicted"/>
<dbReference type="SMART" id="SM00261">
    <property type="entry name" value="FU"/>
    <property type="match status" value="3"/>
</dbReference>
<evidence type="ECO:0000256" key="3">
    <source>
        <dbReference type="SAM" id="SignalP"/>
    </source>
</evidence>
<reference evidence="4 5" key="1">
    <citation type="submission" date="2020-08" db="EMBL/GenBank/DDBJ databases">
        <authorList>
            <person name="Newling K."/>
            <person name="Davey J."/>
            <person name="Forrester S."/>
        </authorList>
    </citation>
    <scope>NUCLEOTIDE SEQUENCE [LARGE SCALE GENOMIC DNA]</scope>
    <source>
        <strain evidence="5">Crithidia deanei Carvalho (ATCC PRA-265)</strain>
    </source>
</reference>
<keyword evidence="2" id="KW-0472">Membrane</keyword>
<evidence type="ECO:0000256" key="1">
    <source>
        <dbReference type="SAM" id="MobiDB-lite"/>
    </source>
</evidence>
<dbReference type="VEuPathDB" id="TriTrypDB:ADEAN_000392400"/>
<dbReference type="EMBL" id="LR877150">
    <property type="protein sequence ID" value="CAD2216462.1"/>
    <property type="molecule type" value="Genomic_DNA"/>
</dbReference>
<feature type="chain" id="PRO_5028807060" evidence="3">
    <location>
        <begin position="25"/>
        <end position="467"/>
    </location>
</feature>
<dbReference type="InterPro" id="IPR009030">
    <property type="entry name" value="Growth_fac_rcpt_cys_sf"/>
</dbReference>
<feature type="region of interest" description="Disordered" evidence="1">
    <location>
        <begin position="418"/>
        <end position="467"/>
    </location>
</feature>
<feature type="transmembrane region" description="Helical" evidence="2">
    <location>
        <begin position="319"/>
        <end position="345"/>
    </location>
</feature>
<keyword evidence="3" id="KW-0732">Signal</keyword>
<dbReference type="PANTHER" id="PTHR45756">
    <property type="entry name" value="PALMITOYLTRANSFERASE"/>
    <property type="match status" value="1"/>
</dbReference>
<evidence type="ECO:0000313" key="5">
    <source>
        <dbReference type="Proteomes" id="UP000515908"/>
    </source>
</evidence>
<dbReference type="OrthoDB" id="28236at2759"/>
<accession>A0A7G2CE79</accession>
<keyword evidence="2" id="KW-0812">Transmembrane</keyword>
<dbReference type="InterPro" id="IPR006212">
    <property type="entry name" value="Furin_repeat"/>
</dbReference>
<dbReference type="PANTHER" id="PTHR45756:SF1">
    <property type="entry name" value="PROTEIN KINASE DOMAIN CONTAINING PROTEIN"/>
    <property type="match status" value="1"/>
</dbReference>
<dbReference type="SUPFAM" id="SSF57184">
    <property type="entry name" value="Growth factor receptor domain"/>
    <property type="match status" value="1"/>
</dbReference>
<feature type="compositionally biased region" description="Low complexity" evidence="1">
    <location>
        <begin position="444"/>
        <end position="467"/>
    </location>
</feature>
<name>A0A7G2CE79_9TRYP</name>
<keyword evidence="5" id="KW-1185">Reference proteome</keyword>
<feature type="compositionally biased region" description="Low complexity" evidence="1">
    <location>
        <begin position="418"/>
        <end position="428"/>
    </location>
</feature>
<evidence type="ECO:0000256" key="2">
    <source>
        <dbReference type="SAM" id="Phobius"/>
    </source>
</evidence>
<dbReference type="Proteomes" id="UP000515908">
    <property type="component" value="Chromosome 06"/>
</dbReference>
<organism evidence="4 5">
    <name type="scientific">Angomonas deanei</name>
    <dbReference type="NCBI Taxonomy" id="59799"/>
    <lineage>
        <taxon>Eukaryota</taxon>
        <taxon>Discoba</taxon>
        <taxon>Euglenozoa</taxon>
        <taxon>Kinetoplastea</taxon>
        <taxon>Metakinetoplastina</taxon>
        <taxon>Trypanosomatida</taxon>
        <taxon>Trypanosomatidae</taxon>
        <taxon>Strigomonadinae</taxon>
        <taxon>Angomonas</taxon>
    </lineage>
</organism>
<evidence type="ECO:0000313" key="4">
    <source>
        <dbReference type="EMBL" id="CAD2216462.1"/>
    </source>
</evidence>
<dbReference type="InterPro" id="IPR053215">
    <property type="entry name" value="TKL_Ser/Thr_kinase"/>
</dbReference>
<dbReference type="AlphaFoldDB" id="A0A7G2CE79"/>
<sequence>MSLFRTATIVAFLLVSLNLHVTHADGTGTCKDCETCGATAAGEQSCLKCKPGFTTVTVLGQYAVLACIDRVIPNCKRYAVGLGSCYECDNTTKLYDGKCFTCDIDKCEQCSDTNKCVMCQTGFQVSTSSKCVTRMANCDKINDNGQCEGCSNGFSLVNGGCVQCAVDKCKKCDKVNHCSECDSGLTPIDGTCITGVDGCETYKNGVCVKCKDMFTLYGSVCIPCDTNSCEQCEVANVCVKCKSSYDFATDLKTCVLCNIEFCESCTKDGKCYSCKAGYGVSEGKCVKCMLENCILCSTDAQKCEKYGEVIAEEKKGIPWWVWLIVGLGAAALIGVILFIILWCCLRKPVVPVTVYEQDNYVDSDKSDDDAGSVATRDLDLDFNNRSFFARPPPIFLINDYVQPRIFTQDNAEVHGDLLSTADSSSSGGSTRGDSKSNESESESSRSFSEASSSGTGSEASSSSASNA</sequence>